<keyword evidence="2" id="KW-1185">Reference proteome</keyword>
<dbReference type="AlphaFoldDB" id="A0A7M4DIU8"/>
<sequence>MGLTLGDGGPDVREIGIRALSFRWSDAERQQFRSPPYPLPAGLAPLIGQLDAALPADHEALRQRLLRAAELSPGAYVPSSAYRGAYAPSSAGGGSRVMARSGLPRVLLDLLLHRVLTPADGDRLVEAAERTDLPTMDRGLVVRDLLLRLVEVNLMTGGVAAAEQVAARMSPEWEYLGWREIASYHAANGDADAFFRNWRRYDARQDRAEVQRLKTRLVQGVAIRGGWRAAVAVCGDKRIGDGFLLHAFEPSAHGYDDLVTLFSGDAAGVLTEVDELHCLVAAAVADSRPRPLADHRGVDDLLTRIGALDPNESRQAMRARDHLLGTLYFAIGSEDTLARLRRQIRTPRLRSEARRLFIGQPDSGARV</sequence>
<evidence type="ECO:0000313" key="1">
    <source>
        <dbReference type="EMBL" id="VZO36912.1"/>
    </source>
</evidence>
<reference evidence="1 2" key="1">
    <citation type="submission" date="2019-11" db="EMBL/GenBank/DDBJ databases">
        <authorList>
            <person name="Criscuolo A."/>
        </authorList>
    </citation>
    <scope>NUCLEOTIDE SEQUENCE [LARGE SCALE GENOMIC DNA]</scope>
    <source>
        <strain evidence="1">CIP111667</strain>
    </source>
</reference>
<gene>
    <name evidence="1" type="ORF">HALOF300_02051</name>
</gene>
<organism evidence="1 2">
    <name type="scientific">Occultella aeris</name>
    <dbReference type="NCBI Taxonomy" id="2761496"/>
    <lineage>
        <taxon>Bacteria</taxon>
        <taxon>Bacillati</taxon>
        <taxon>Actinomycetota</taxon>
        <taxon>Actinomycetes</taxon>
        <taxon>Micrococcales</taxon>
        <taxon>Ruaniaceae</taxon>
        <taxon>Occultella</taxon>
    </lineage>
</organism>
<dbReference type="Proteomes" id="UP000419743">
    <property type="component" value="Unassembled WGS sequence"/>
</dbReference>
<dbReference type="EMBL" id="CACRYJ010000028">
    <property type="protein sequence ID" value="VZO36912.1"/>
    <property type="molecule type" value="Genomic_DNA"/>
</dbReference>
<protein>
    <submittedName>
        <fullName evidence="1">Uncharacterized protein</fullName>
    </submittedName>
</protein>
<comment type="caution">
    <text evidence="1">The sequence shown here is derived from an EMBL/GenBank/DDBJ whole genome shotgun (WGS) entry which is preliminary data.</text>
</comment>
<evidence type="ECO:0000313" key="2">
    <source>
        <dbReference type="Proteomes" id="UP000419743"/>
    </source>
</evidence>
<accession>A0A7M4DIU8</accession>
<proteinExistence type="predicted"/>
<name>A0A7M4DIU8_9MICO</name>